<dbReference type="AlphaFoldDB" id="A0A2G5EDV3"/>
<dbReference type="InParanoid" id="A0A2G5EDV3"/>
<keyword evidence="1" id="KW-1133">Transmembrane helix</keyword>
<reference evidence="2 3" key="1">
    <citation type="submission" date="2017-09" db="EMBL/GenBank/DDBJ databases">
        <title>WGS assembly of Aquilegia coerulea Goldsmith.</title>
        <authorList>
            <person name="Hodges S."/>
            <person name="Kramer E."/>
            <person name="Nordborg M."/>
            <person name="Tomkins J."/>
            <person name="Borevitz J."/>
            <person name="Derieg N."/>
            <person name="Yan J."/>
            <person name="Mihaltcheva S."/>
            <person name="Hayes R.D."/>
            <person name="Rokhsar D."/>
        </authorList>
    </citation>
    <scope>NUCLEOTIDE SEQUENCE [LARGE SCALE GENOMIC DNA]</scope>
    <source>
        <strain evidence="3">cv. Goldsmith</strain>
    </source>
</reference>
<evidence type="ECO:0000313" key="2">
    <source>
        <dbReference type="EMBL" id="PIA53933.1"/>
    </source>
</evidence>
<gene>
    <name evidence="2" type="ORF">AQUCO_00900477v1</name>
</gene>
<feature type="transmembrane region" description="Helical" evidence="1">
    <location>
        <begin position="52"/>
        <end position="70"/>
    </location>
</feature>
<organism evidence="2 3">
    <name type="scientific">Aquilegia coerulea</name>
    <name type="common">Rocky mountain columbine</name>
    <dbReference type="NCBI Taxonomy" id="218851"/>
    <lineage>
        <taxon>Eukaryota</taxon>
        <taxon>Viridiplantae</taxon>
        <taxon>Streptophyta</taxon>
        <taxon>Embryophyta</taxon>
        <taxon>Tracheophyta</taxon>
        <taxon>Spermatophyta</taxon>
        <taxon>Magnoliopsida</taxon>
        <taxon>Ranunculales</taxon>
        <taxon>Ranunculaceae</taxon>
        <taxon>Thalictroideae</taxon>
        <taxon>Aquilegia</taxon>
    </lineage>
</organism>
<evidence type="ECO:0000256" key="1">
    <source>
        <dbReference type="SAM" id="Phobius"/>
    </source>
</evidence>
<dbReference type="Proteomes" id="UP000230069">
    <property type="component" value="Unassembled WGS sequence"/>
</dbReference>
<protein>
    <submittedName>
        <fullName evidence="2">Uncharacterized protein</fullName>
    </submittedName>
</protein>
<keyword evidence="1" id="KW-0472">Membrane</keyword>
<sequence>MSIYLTGTLRYFLLSFPWLFVLFQRCIAYLQRTGIWVFCPLQLYWTLSHGITNFPVHGSYFYFSLIVFSLRV</sequence>
<name>A0A2G5EDV3_AQUCA</name>
<dbReference type="EMBL" id="KZ305026">
    <property type="protein sequence ID" value="PIA53933.1"/>
    <property type="molecule type" value="Genomic_DNA"/>
</dbReference>
<accession>A0A2G5EDV3</accession>
<evidence type="ECO:0000313" key="3">
    <source>
        <dbReference type="Proteomes" id="UP000230069"/>
    </source>
</evidence>
<proteinExistence type="predicted"/>
<keyword evidence="1" id="KW-0812">Transmembrane</keyword>
<keyword evidence="3" id="KW-1185">Reference proteome</keyword>